<dbReference type="InterPro" id="IPR025748">
    <property type="entry name" value="PrcB_C_dom"/>
</dbReference>
<feature type="transmembrane region" description="Helical" evidence="1">
    <location>
        <begin position="6"/>
        <end position="25"/>
    </location>
</feature>
<dbReference type="Pfam" id="PF14343">
    <property type="entry name" value="PrcB_C"/>
    <property type="match status" value="1"/>
</dbReference>
<evidence type="ECO:0000313" key="4">
    <source>
        <dbReference type="Proteomes" id="UP000245423"/>
    </source>
</evidence>
<gene>
    <name evidence="3" type="ORF">CUESP1_0188</name>
</gene>
<dbReference type="HOGENOM" id="CLU_149190_0_0_9"/>
<accession>M1ZFC2</accession>
<keyword evidence="1" id="KW-1133">Transmembrane helix</keyword>
<dbReference type="Proteomes" id="UP000245423">
    <property type="component" value="Chromosome 1"/>
</dbReference>
<sequence>MKKSYIAIGIIIILILAILFAPKFLSKGDKKVKYKVLESSEIPEKIKEILPKYLTDERALTCRLNDEIYVLVTRGEKQTGGYTVNVDKIIMEQKTKDDFDLTVYAKFKDPDPNDIVAQGFSYPFAIVKTNLNRMPESIKLEVEYEE</sequence>
<evidence type="ECO:0000256" key="1">
    <source>
        <dbReference type="SAM" id="Phobius"/>
    </source>
</evidence>
<dbReference type="OrthoDB" id="422698at2"/>
<feature type="domain" description="PrcB C-terminal" evidence="2">
    <location>
        <begin position="68"/>
        <end position="129"/>
    </location>
</feature>
<dbReference type="EMBL" id="LT669839">
    <property type="protein sequence ID" value="SHD75587.1"/>
    <property type="molecule type" value="Genomic_DNA"/>
</dbReference>
<protein>
    <recommendedName>
        <fullName evidence="2">PrcB C-terminal domain-containing protein</fullName>
    </recommendedName>
</protein>
<evidence type="ECO:0000313" key="3">
    <source>
        <dbReference type="EMBL" id="SHD75587.1"/>
    </source>
</evidence>
<keyword evidence="1" id="KW-0812">Transmembrane</keyword>
<evidence type="ECO:0000259" key="2">
    <source>
        <dbReference type="Pfam" id="PF14343"/>
    </source>
</evidence>
<reference evidence="3 4" key="1">
    <citation type="submission" date="2016-11" db="EMBL/GenBank/DDBJ databases">
        <authorList>
            <person name="Manzoor S."/>
        </authorList>
    </citation>
    <scope>NUCLEOTIDE SEQUENCE [LARGE SCALE GENOMIC DNA]</scope>
    <source>
        <strain evidence="3">Clostridium ultunense strain Esp</strain>
    </source>
</reference>
<proteinExistence type="predicted"/>
<organism evidence="3 4">
    <name type="scientific">[Clostridium] ultunense Esp</name>
    <dbReference type="NCBI Taxonomy" id="1288971"/>
    <lineage>
        <taxon>Bacteria</taxon>
        <taxon>Bacillati</taxon>
        <taxon>Bacillota</taxon>
        <taxon>Tissierellia</taxon>
        <taxon>Tissierellales</taxon>
        <taxon>Tepidimicrobiaceae</taxon>
        <taxon>Schnuerera</taxon>
    </lineage>
</organism>
<keyword evidence="1" id="KW-0472">Membrane</keyword>
<dbReference type="AlphaFoldDB" id="M1ZFC2"/>
<name>M1ZFC2_9FIRM</name>
<keyword evidence="4" id="KW-1185">Reference proteome</keyword>